<dbReference type="GeneID" id="90072627"/>
<feature type="region of interest" description="Disordered" evidence="1">
    <location>
        <begin position="224"/>
        <end position="255"/>
    </location>
</feature>
<feature type="region of interest" description="Disordered" evidence="1">
    <location>
        <begin position="278"/>
        <end position="362"/>
    </location>
</feature>
<evidence type="ECO:0000313" key="3">
    <source>
        <dbReference type="Proteomes" id="UP001360560"/>
    </source>
</evidence>
<feature type="compositionally biased region" description="Low complexity" evidence="1">
    <location>
        <begin position="286"/>
        <end position="295"/>
    </location>
</feature>
<feature type="compositionally biased region" description="Basic residues" evidence="1">
    <location>
        <begin position="350"/>
        <end position="360"/>
    </location>
</feature>
<evidence type="ECO:0000256" key="1">
    <source>
        <dbReference type="SAM" id="MobiDB-lite"/>
    </source>
</evidence>
<proteinExistence type="predicted"/>
<dbReference type="EMBL" id="BTFZ01000003">
    <property type="protein sequence ID" value="GMM34648.1"/>
    <property type="molecule type" value="Genomic_DNA"/>
</dbReference>
<feature type="region of interest" description="Disordered" evidence="1">
    <location>
        <begin position="1"/>
        <end position="41"/>
    </location>
</feature>
<accession>A0AAV5QKH7</accession>
<feature type="compositionally biased region" description="Polar residues" evidence="1">
    <location>
        <begin position="24"/>
        <end position="41"/>
    </location>
</feature>
<comment type="caution">
    <text evidence="2">The sequence shown here is derived from an EMBL/GenBank/DDBJ whole genome shotgun (WGS) entry which is preliminary data.</text>
</comment>
<name>A0AAV5QKH7_9ASCO</name>
<reference evidence="2 3" key="1">
    <citation type="journal article" date="2023" name="Elife">
        <title>Identification of key yeast species and microbe-microbe interactions impacting larval growth of Drosophila in the wild.</title>
        <authorList>
            <person name="Mure A."/>
            <person name="Sugiura Y."/>
            <person name="Maeda R."/>
            <person name="Honda K."/>
            <person name="Sakurai N."/>
            <person name="Takahashi Y."/>
            <person name="Watada M."/>
            <person name="Katoh T."/>
            <person name="Gotoh A."/>
            <person name="Gotoh Y."/>
            <person name="Taniguchi I."/>
            <person name="Nakamura K."/>
            <person name="Hayashi T."/>
            <person name="Katayama T."/>
            <person name="Uemura T."/>
            <person name="Hattori Y."/>
        </authorList>
    </citation>
    <scope>NUCLEOTIDE SEQUENCE [LARGE SCALE GENOMIC DNA]</scope>
    <source>
        <strain evidence="2 3">SC-9</strain>
    </source>
</reference>
<keyword evidence="3" id="KW-1185">Reference proteome</keyword>
<dbReference type="Proteomes" id="UP001360560">
    <property type="component" value="Unassembled WGS sequence"/>
</dbReference>
<protein>
    <submittedName>
        <fullName evidence="2">Uncharacterized protein</fullName>
    </submittedName>
</protein>
<evidence type="ECO:0000313" key="2">
    <source>
        <dbReference type="EMBL" id="GMM34648.1"/>
    </source>
</evidence>
<organism evidence="2 3">
    <name type="scientific">Saccharomycopsis crataegensis</name>
    <dbReference type="NCBI Taxonomy" id="43959"/>
    <lineage>
        <taxon>Eukaryota</taxon>
        <taxon>Fungi</taxon>
        <taxon>Dikarya</taxon>
        <taxon>Ascomycota</taxon>
        <taxon>Saccharomycotina</taxon>
        <taxon>Saccharomycetes</taxon>
        <taxon>Saccharomycopsidaceae</taxon>
        <taxon>Saccharomycopsis</taxon>
    </lineage>
</organism>
<dbReference type="RefSeq" id="XP_064851648.1">
    <property type="nucleotide sequence ID" value="XM_064995576.1"/>
</dbReference>
<feature type="compositionally biased region" description="Low complexity" evidence="1">
    <location>
        <begin position="11"/>
        <end position="23"/>
    </location>
</feature>
<sequence>MSYDHKPKLHTSTNYSYTSSDTSRPTSKNSNNAYPDYTTANDDQCLSLDGIDKWPFGESSLVELIVLRQEQERTKQEQIRLQNLERTLQVLKVSIEAKVPSHMIANILNGSVSSTTAADPRVPTPPNQTMMVSSPIQNPPSYLPTAVQQYPKQYPPIITTNHQRSSTISTTKELYYKSSPTILLSPSHTGQNETPINHQYITHNSPFKFPKKLPYPIPESQPVMSFQPPMSPIRSPLRQQPKTKPSIPANKNNETVGMSSFQGVIQFHHWQSEDPGATIRKEQQKSSSLPSSSDSNGTGHSRQKSNPELLTRSKSQTLSKGSKIAKPTGAISPTKSNAVIDGSNSSSSFRNKRKVGNHSRAKSEIVRTSTINDFGKFQVGRDNILNSKDAPPRKLQPPVQVSGPLHNKDPKFNPLNNLVSAAMMETHQSAEKK</sequence>
<feature type="compositionally biased region" description="Polar residues" evidence="1">
    <location>
        <begin position="296"/>
        <end position="320"/>
    </location>
</feature>
<gene>
    <name evidence="2" type="ORF">DASC09_019730</name>
</gene>
<dbReference type="Pfam" id="PF10846">
    <property type="entry name" value="DUF2722"/>
    <property type="match status" value="1"/>
</dbReference>
<dbReference type="InterPro" id="IPR021216">
    <property type="entry name" value="DUF2722"/>
</dbReference>
<dbReference type="AlphaFoldDB" id="A0AAV5QKH7"/>
<feature type="region of interest" description="Disordered" evidence="1">
    <location>
        <begin position="385"/>
        <end position="413"/>
    </location>
</feature>
<feature type="compositionally biased region" description="Polar residues" evidence="1">
    <location>
        <begin position="237"/>
        <end position="255"/>
    </location>
</feature>